<gene>
    <name evidence="2" type="ORF">DBRI1063_LOCUS22970</name>
</gene>
<proteinExistence type="predicted"/>
<dbReference type="AlphaFoldDB" id="A0A7S1ZZV3"/>
<name>A0A7S1ZZV3_9STRA</name>
<evidence type="ECO:0000256" key="1">
    <source>
        <dbReference type="SAM" id="MobiDB-lite"/>
    </source>
</evidence>
<reference evidence="2" key="1">
    <citation type="submission" date="2021-01" db="EMBL/GenBank/DDBJ databases">
        <authorList>
            <person name="Corre E."/>
            <person name="Pelletier E."/>
            <person name="Niang G."/>
            <person name="Scheremetjew M."/>
            <person name="Finn R."/>
            <person name="Kale V."/>
            <person name="Holt S."/>
            <person name="Cochrane G."/>
            <person name="Meng A."/>
            <person name="Brown T."/>
            <person name="Cohen L."/>
        </authorList>
    </citation>
    <scope>NUCLEOTIDE SEQUENCE</scope>
    <source>
        <strain evidence="2">Pop2</strain>
    </source>
</reference>
<accession>A0A7S1ZZV3</accession>
<protein>
    <submittedName>
        <fullName evidence="2">Uncharacterized protein</fullName>
    </submittedName>
</protein>
<feature type="region of interest" description="Disordered" evidence="1">
    <location>
        <begin position="20"/>
        <end position="40"/>
    </location>
</feature>
<feature type="region of interest" description="Disordered" evidence="1">
    <location>
        <begin position="261"/>
        <end position="286"/>
    </location>
</feature>
<sequence>MGFEDHEEWHYQQSMDAYDAAEERRRFNPDKRPHPTTNESWSALCNDSQWKSMPSDEDEILFYGDIIDYDPSKIVPKQVCDGRNMHRGALAPKWVLEAKATVIPEGEEGSMDTYMKRLICAVSGRFVCLGCHGDEGIPCVGESYRWRYWDNFGNVYDDTALTWTSEDFDMNTAKQNIKEGTDMYPFPGDFTPGQSTWMCAGSDIVSAWGYDGGEKEGGTIAREFWDNIWKWKYNETTGACVWDQCLEELALSAGVQATKSAMQKKQDLPTNTPDKKRQAENMIRVS</sequence>
<feature type="compositionally biased region" description="Polar residues" evidence="1">
    <location>
        <begin position="261"/>
        <end position="272"/>
    </location>
</feature>
<feature type="compositionally biased region" description="Basic and acidic residues" evidence="1">
    <location>
        <begin position="21"/>
        <end position="33"/>
    </location>
</feature>
<evidence type="ECO:0000313" key="2">
    <source>
        <dbReference type="EMBL" id="CAD9353416.1"/>
    </source>
</evidence>
<organism evidence="2">
    <name type="scientific">Ditylum brightwellii</name>
    <dbReference type="NCBI Taxonomy" id="49249"/>
    <lineage>
        <taxon>Eukaryota</taxon>
        <taxon>Sar</taxon>
        <taxon>Stramenopiles</taxon>
        <taxon>Ochrophyta</taxon>
        <taxon>Bacillariophyta</taxon>
        <taxon>Mediophyceae</taxon>
        <taxon>Lithodesmiophycidae</taxon>
        <taxon>Lithodesmiales</taxon>
        <taxon>Lithodesmiaceae</taxon>
        <taxon>Ditylum</taxon>
    </lineage>
</organism>
<dbReference type="EMBL" id="HBGN01035794">
    <property type="protein sequence ID" value="CAD9353416.1"/>
    <property type="molecule type" value="Transcribed_RNA"/>
</dbReference>